<keyword evidence="2" id="KW-1003">Cell membrane</keyword>
<feature type="domain" description="HAMP" evidence="6">
    <location>
        <begin position="349"/>
        <end position="401"/>
    </location>
</feature>
<feature type="transmembrane region" description="Helical" evidence="4">
    <location>
        <begin position="7"/>
        <end position="28"/>
    </location>
</feature>
<dbReference type="PROSITE" id="PS50883">
    <property type="entry name" value="EAL"/>
    <property type="match status" value="1"/>
</dbReference>
<dbReference type="PANTHER" id="PTHR44757:SF2">
    <property type="entry name" value="BIOFILM ARCHITECTURE MAINTENANCE PROTEIN MBAA"/>
    <property type="match status" value="1"/>
</dbReference>
<dbReference type="InterPro" id="IPR043128">
    <property type="entry name" value="Rev_trsase/Diguanyl_cyclase"/>
</dbReference>
<evidence type="ECO:0000313" key="9">
    <source>
        <dbReference type="Proteomes" id="UP001519343"/>
    </source>
</evidence>
<dbReference type="PANTHER" id="PTHR44757">
    <property type="entry name" value="DIGUANYLATE CYCLASE DGCP"/>
    <property type="match status" value="1"/>
</dbReference>
<dbReference type="InterPro" id="IPR035919">
    <property type="entry name" value="EAL_sf"/>
</dbReference>
<dbReference type="SMART" id="SM00052">
    <property type="entry name" value="EAL"/>
    <property type="match status" value="1"/>
</dbReference>
<dbReference type="Gene3D" id="3.30.70.270">
    <property type="match status" value="1"/>
</dbReference>
<dbReference type="RefSeq" id="WP_209812664.1">
    <property type="nucleotide sequence ID" value="NZ_JAGGKT010000025.1"/>
</dbReference>
<dbReference type="Gene3D" id="6.10.340.10">
    <property type="match status" value="1"/>
</dbReference>
<gene>
    <name evidence="8" type="ORF">J2Z37_004698</name>
</gene>
<evidence type="ECO:0000256" key="3">
    <source>
        <dbReference type="ARBA" id="ARBA00023136"/>
    </source>
</evidence>
<dbReference type="InterPro" id="IPR029787">
    <property type="entry name" value="Nucleotide_cyclase"/>
</dbReference>
<evidence type="ECO:0000259" key="6">
    <source>
        <dbReference type="PROSITE" id="PS50885"/>
    </source>
</evidence>
<dbReference type="SUPFAM" id="SSF55073">
    <property type="entry name" value="Nucleotide cyclase"/>
    <property type="match status" value="1"/>
</dbReference>
<dbReference type="InterPro" id="IPR001633">
    <property type="entry name" value="EAL_dom"/>
</dbReference>
<accession>A0ABS4GWN7</accession>
<dbReference type="EMBL" id="JAGGKT010000025">
    <property type="protein sequence ID" value="MBP1934678.1"/>
    <property type="molecule type" value="Genomic_DNA"/>
</dbReference>
<keyword evidence="9" id="KW-1185">Reference proteome</keyword>
<dbReference type="PROSITE" id="PS50885">
    <property type="entry name" value="HAMP"/>
    <property type="match status" value="1"/>
</dbReference>
<feature type="domain" description="EAL" evidence="5">
    <location>
        <begin position="573"/>
        <end position="827"/>
    </location>
</feature>
<evidence type="ECO:0000256" key="1">
    <source>
        <dbReference type="ARBA" id="ARBA00004236"/>
    </source>
</evidence>
<dbReference type="CDD" id="cd01949">
    <property type="entry name" value="GGDEF"/>
    <property type="match status" value="1"/>
</dbReference>
<dbReference type="InterPro" id="IPR003660">
    <property type="entry name" value="HAMP_dom"/>
</dbReference>
<dbReference type="NCBIfam" id="TIGR00254">
    <property type="entry name" value="GGDEF"/>
    <property type="match status" value="1"/>
</dbReference>
<dbReference type="SUPFAM" id="SSF158472">
    <property type="entry name" value="HAMP domain-like"/>
    <property type="match status" value="1"/>
</dbReference>
<keyword evidence="4" id="KW-0812">Transmembrane</keyword>
<dbReference type="Pfam" id="PF00672">
    <property type="entry name" value="HAMP"/>
    <property type="match status" value="1"/>
</dbReference>
<evidence type="ECO:0000259" key="7">
    <source>
        <dbReference type="PROSITE" id="PS50887"/>
    </source>
</evidence>
<dbReference type="SUPFAM" id="SSF141868">
    <property type="entry name" value="EAL domain-like"/>
    <property type="match status" value="1"/>
</dbReference>
<evidence type="ECO:0000259" key="5">
    <source>
        <dbReference type="PROSITE" id="PS50883"/>
    </source>
</evidence>
<dbReference type="PROSITE" id="PS50887">
    <property type="entry name" value="GGDEF"/>
    <property type="match status" value="1"/>
</dbReference>
<dbReference type="InterPro" id="IPR052155">
    <property type="entry name" value="Biofilm_reg_signaling"/>
</dbReference>
<evidence type="ECO:0000256" key="4">
    <source>
        <dbReference type="SAM" id="Phobius"/>
    </source>
</evidence>
<dbReference type="Proteomes" id="UP001519343">
    <property type="component" value="Unassembled WGS sequence"/>
</dbReference>
<dbReference type="SMART" id="SM00304">
    <property type="entry name" value="HAMP"/>
    <property type="match status" value="1"/>
</dbReference>
<keyword evidence="4" id="KW-1133">Transmembrane helix</keyword>
<dbReference type="Gene3D" id="3.20.20.450">
    <property type="entry name" value="EAL domain"/>
    <property type="match status" value="1"/>
</dbReference>
<dbReference type="Pfam" id="PF00990">
    <property type="entry name" value="GGDEF"/>
    <property type="match status" value="1"/>
</dbReference>
<dbReference type="Pfam" id="PF00563">
    <property type="entry name" value="EAL"/>
    <property type="match status" value="1"/>
</dbReference>
<dbReference type="CDD" id="cd01948">
    <property type="entry name" value="EAL"/>
    <property type="match status" value="1"/>
</dbReference>
<name>A0ABS4GWN7_9BACL</name>
<reference evidence="8 9" key="1">
    <citation type="submission" date="2021-03" db="EMBL/GenBank/DDBJ databases">
        <title>Genomic Encyclopedia of Type Strains, Phase IV (KMG-IV): sequencing the most valuable type-strain genomes for metagenomic binning, comparative biology and taxonomic classification.</title>
        <authorList>
            <person name="Goeker M."/>
        </authorList>
    </citation>
    <scope>NUCLEOTIDE SEQUENCE [LARGE SCALE GENOMIC DNA]</scope>
    <source>
        <strain evidence="8 9">DSM 24738</strain>
    </source>
</reference>
<comment type="caution">
    <text evidence="8">The sequence shown here is derived from an EMBL/GenBank/DDBJ whole genome shotgun (WGS) entry which is preliminary data.</text>
</comment>
<sequence>MSIKTKLSIIFSCIVTIILLVNNTLHYLTVREQLRIDQERQMEMVAKEIGIAIEHSKYGAQYVEELIGHELRTAAIAVQNALDPDIDKVTNEQLMELRDKLQISEITLMKETEDDIIMQKSSDEKELNLGTKEWGYWYTAFEELLDLKEVTTPYGQKLPHYWAGPIDVSSSNPDEVNKWGYYYDGTTNYIISPYLRADQIAKFEKLTGPQAILEKTLNNNDTLLEITGINPHTFGKDPIITQSNGVSYIRQEDRPIIFGNYNYKQEAEDIETVQLAIKTKAIQSYETEINGKHVIKSFYPVMGDTPYVIGLVTDYMFIQEILNEQLYSNIIISIVLLLIVFLASYLLANYIVRPIHYILSKVEEISKGNFGARVKNSWKDELGLLSNGINMMSENLDNYTKQIRYQAEHDALTDLPNRRAFTNELKTYIEQAKENEIIAVMFLDLDRFKSINDGFGHTMGDQLLIAVAERMQQTLGQVYRIGGDEFTILLKDTTKNEADDLAQQILSLLSQSFTIGGHEVFVTTSIGISLYPYDGQNAEVLVKNADIAMYRAKEGKDTYQFFSSDMDEHLFKRTILEGELRKALRQDQLQLFYQPKVDLRTGRITGVEALLRWFHPEFGMVPVGDFIPIAEETGLITQIGDWVLKTACAQNKKWQQQGFPPMRVAVNLSAKQFQQVDLVKTIVDVLERTKLDPQYLELEITETVAMNKADSVVDKLNNLKALGIQLAIDDFGTGYSSLSYLKKFPIDTLKIDRSFIRDISKDTDNEAIITTIITMAHHLKLNVIAEGVEENEHLCFLKQHDCDQIQGFLFSKPLSVADFEKAFQGLQEVAVGYQKDTES</sequence>
<comment type="subcellular location">
    <subcellularLocation>
        <location evidence="1">Cell membrane</location>
    </subcellularLocation>
</comment>
<evidence type="ECO:0000313" key="8">
    <source>
        <dbReference type="EMBL" id="MBP1934678.1"/>
    </source>
</evidence>
<dbReference type="InterPro" id="IPR000160">
    <property type="entry name" value="GGDEF_dom"/>
</dbReference>
<feature type="domain" description="GGDEF" evidence="7">
    <location>
        <begin position="436"/>
        <end position="564"/>
    </location>
</feature>
<feature type="transmembrane region" description="Helical" evidence="4">
    <location>
        <begin position="326"/>
        <end position="352"/>
    </location>
</feature>
<proteinExistence type="predicted"/>
<organism evidence="8 9">
    <name type="scientific">Ammoniphilus resinae</name>
    <dbReference type="NCBI Taxonomy" id="861532"/>
    <lineage>
        <taxon>Bacteria</taxon>
        <taxon>Bacillati</taxon>
        <taxon>Bacillota</taxon>
        <taxon>Bacilli</taxon>
        <taxon>Bacillales</taxon>
        <taxon>Paenibacillaceae</taxon>
        <taxon>Aneurinibacillus group</taxon>
        <taxon>Ammoniphilus</taxon>
    </lineage>
</organism>
<keyword evidence="3 4" id="KW-0472">Membrane</keyword>
<protein>
    <submittedName>
        <fullName evidence="8">Diguanylate cyclase (GGDEF)-like protein</fullName>
    </submittedName>
</protein>
<dbReference type="CDD" id="cd06225">
    <property type="entry name" value="HAMP"/>
    <property type="match status" value="1"/>
</dbReference>
<dbReference type="SMART" id="SM00267">
    <property type="entry name" value="GGDEF"/>
    <property type="match status" value="1"/>
</dbReference>
<evidence type="ECO:0000256" key="2">
    <source>
        <dbReference type="ARBA" id="ARBA00022475"/>
    </source>
</evidence>